<name>A0A3P7JVA5_STRVU</name>
<evidence type="ECO:0000256" key="2">
    <source>
        <dbReference type="ARBA" id="ARBA00022737"/>
    </source>
</evidence>
<feature type="region of interest" description="Disordered" evidence="3">
    <location>
        <begin position="215"/>
        <end position="240"/>
    </location>
</feature>
<dbReference type="GO" id="GO:1904263">
    <property type="term" value="P:positive regulation of TORC1 signaling"/>
    <property type="evidence" value="ECO:0007669"/>
    <property type="project" value="TreeGrafter"/>
</dbReference>
<sequence>MFISISSDDDGHLEKEHVARMNWNPMQEVARLLRYHADQGDIQTCATIALVCGRRLSDVIDDFTVEAWQDSYMNMLDQLELHTAIAGVKKYSWIKRVNQRSLEGTHFRLSHRGCTGQTLKCRCIKCYTVCGGTCSVCDGTLLHMSWFCRKCHHAAHPHHILEWFTTERLCPVGDCMCECGTNIVQTPQEKKAISANNQAHREALRIRSENCYLPSTSTSLPYESSSDSDDDLDDIPGHNGDHSVPQTAFDFVNDILQSQTPEYLESVETPAWRSNLTLPMEKDFLEVGTLNNFFSERSFFDDESEKKVFKKKKSLH</sequence>
<feature type="compositionally biased region" description="Low complexity" evidence="3">
    <location>
        <begin position="215"/>
        <end position="225"/>
    </location>
</feature>
<dbReference type="GO" id="GO:0005829">
    <property type="term" value="C:cytosol"/>
    <property type="evidence" value="ECO:0007669"/>
    <property type="project" value="TreeGrafter"/>
</dbReference>
<dbReference type="Proteomes" id="UP000270094">
    <property type="component" value="Unassembled WGS sequence"/>
</dbReference>
<dbReference type="AlphaFoldDB" id="A0A3P7JVA5"/>
<feature type="domain" description="GATOR2 complex protein MIO zinc-ribbon like" evidence="4">
    <location>
        <begin position="147"/>
        <end position="180"/>
    </location>
</feature>
<accession>A0A3P7JVA5</accession>
<dbReference type="EMBL" id="UYYB01107696">
    <property type="protein sequence ID" value="VDM80197.1"/>
    <property type="molecule type" value="Genomic_DNA"/>
</dbReference>
<evidence type="ECO:0000256" key="3">
    <source>
        <dbReference type="SAM" id="MobiDB-lite"/>
    </source>
</evidence>
<evidence type="ECO:0000313" key="6">
    <source>
        <dbReference type="Proteomes" id="UP000270094"/>
    </source>
</evidence>
<evidence type="ECO:0000313" key="5">
    <source>
        <dbReference type="EMBL" id="VDM80197.1"/>
    </source>
</evidence>
<evidence type="ECO:0000256" key="1">
    <source>
        <dbReference type="ARBA" id="ARBA00022574"/>
    </source>
</evidence>
<dbReference type="PANTHER" id="PTHR46200">
    <property type="entry name" value="GATOR COMPLEX PROTEIN WDR24"/>
    <property type="match status" value="1"/>
</dbReference>
<proteinExistence type="predicted"/>
<dbReference type="PANTHER" id="PTHR46200:SF1">
    <property type="entry name" value="GATOR COMPLEX PROTEIN WDR24"/>
    <property type="match status" value="1"/>
</dbReference>
<dbReference type="InterPro" id="IPR031488">
    <property type="entry name" value="Zn_ribbon_mio"/>
</dbReference>
<dbReference type="Pfam" id="PF17034">
    <property type="entry name" value="zinc_ribbon_16"/>
    <property type="match status" value="1"/>
</dbReference>
<evidence type="ECO:0000259" key="4">
    <source>
        <dbReference type="Pfam" id="PF17034"/>
    </source>
</evidence>
<dbReference type="GO" id="GO:0005774">
    <property type="term" value="C:vacuolar membrane"/>
    <property type="evidence" value="ECO:0007669"/>
    <property type="project" value="TreeGrafter"/>
</dbReference>
<dbReference type="InterPro" id="IPR037590">
    <property type="entry name" value="WDR24"/>
</dbReference>
<dbReference type="GO" id="GO:0061700">
    <property type="term" value="C:GATOR2 complex"/>
    <property type="evidence" value="ECO:0007669"/>
    <property type="project" value="TreeGrafter"/>
</dbReference>
<dbReference type="OrthoDB" id="60955at2759"/>
<organism evidence="5 6">
    <name type="scientific">Strongylus vulgaris</name>
    <name type="common">Blood worm</name>
    <dbReference type="NCBI Taxonomy" id="40348"/>
    <lineage>
        <taxon>Eukaryota</taxon>
        <taxon>Metazoa</taxon>
        <taxon>Ecdysozoa</taxon>
        <taxon>Nematoda</taxon>
        <taxon>Chromadorea</taxon>
        <taxon>Rhabditida</taxon>
        <taxon>Rhabditina</taxon>
        <taxon>Rhabditomorpha</taxon>
        <taxon>Strongyloidea</taxon>
        <taxon>Strongylidae</taxon>
        <taxon>Strongylus</taxon>
    </lineage>
</organism>
<gene>
    <name evidence="5" type="ORF">SVUK_LOCUS15195</name>
</gene>
<keyword evidence="1" id="KW-0853">WD repeat</keyword>
<protein>
    <recommendedName>
        <fullName evidence="4">GATOR2 complex protein MIO zinc-ribbon like domain-containing protein</fullName>
    </recommendedName>
</protein>
<keyword evidence="2" id="KW-0677">Repeat</keyword>
<dbReference type="GO" id="GO:0016239">
    <property type="term" value="P:positive regulation of macroautophagy"/>
    <property type="evidence" value="ECO:0007669"/>
    <property type="project" value="TreeGrafter"/>
</dbReference>
<keyword evidence="6" id="KW-1185">Reference proteome</keyword>
<reference evidence="5 6" key="1">
    <citation type="submission" date="2018-11" db="EMBL/GenBank/DDBJ databases">
        <authorList>
            <consortium name="Pathogen Informatics"/>
        </authorList>
    </citation>
    <scope>NUCLEOTIDE SEQUENCE [LARGE SCALE GENOMIC DNA]</scope>
</reference>